<dbReference type="Pfam" id="PF25096">
    <property type="entry name" value="DUF7808"/>
    <property type="match status" value="1"/>
</dbReference>
<feature type="domain" description="DUF7808" evidence="2">
    <location>
        <begin position="44"/>
        <end position="178"/>
    </location>
</feature>
<organism evidence="3 4">
    <name type="scientific">Onchocerca ochengi</name>
    <name type="common">Filarial nematode worm</name>
    <dbReference type="NCBI Taxonomy" id="42157"/>
    <lineage>
        <taxon>Eukaryota</taxon>
        <taxon>Metazoa</taxon>
        <taxon>Ecdysozoa</taxon>
        <taxon>Nematoda</taxon>
        <taxon>Chromadorea</taxon>
        <taxon>Rhabditida</taxon>
        <taxon>Spirurina</taxon>
        <taxon>Spiruromorpha</taxon>
        <taxon>Filarioidea</taxon>
        <taxon>Onchocercidae</taxon>
        <taxon>Onchocerca</taxon>
    </lineage>
</organism>
<proteinExistence type="predicted"/>
<protein>
    <recommendedName>
        <fullName evidence="2">DUF7808 domain-containing protein</fullName>
    </recommendedName>
</protein>
<sequence length="186" mass="21902">SASNEVSKNGYQLNLSPSQRRLCHFHMLFTTILIFSILIASEGHPQFRKLVCTTKDQSRKNGNELSKCHLVLKDTEYEEPGRKAPEQAGCFMEKYNITSTRVYCDIFCPNAHTVFHSAFELFHPSCFQYHNYQLVERGNDWYIWRSDRCLNSTATFYFGCKFNEPFRKKYPNDKQIFKILKARQKT</sequence>
<reference evidence="3 4" key="1">
    <citation type="submission" date="2018-08" db="EMBL/GenBank/DDBJ databases">
        <authorList>
            <person name="Laetsch R D."/>
            <person name="Stevens L."/>
            <person name="Kumar S."/>
            <person name="Blaxter L. M."/>
        </authorList>
    </citation>
    <scope>NUCLEOTIDE SEQUENCE [LARGE SCALE GENOMIC DNA]</scope>
</reference>
<keyword evidence="1" id="KW-0472">Membrane</keyword>
<dbReference type="PANTHER" id="PTHR34493:SF4">
    <property type="entry name" value="PROTEIN CBG13422"/>
    <property type="match status" value="1"/>
</dbReference>
<dbReference type="Proteomes" id="UP000271087">
    <property type="component" value="Unassembled WGS sequence"/>
</dbReference>
<dbReference type="AlphaFoldDB" id="A0A3P7K8H4"/>
<accession>A0A3P7K8H4</accession>
<evidence type="ECO:0000313" key="4">
    <source>
        <dbReference type="Proteomes" id="UP000271087"/>
    </source>
</evidence>
<keyword evidence="4" id="KW-1185">Reference proteome</keyword>
<evidence type="ECO:0000313" key="3">
    <source>
        <dbReference type="EMBL" id="VDM97579.1"/>
    </source>
</evidence>
<dbReference type="EMBL" id="UYRW01009240">
    <property type="protein sequence ID" value="VDM97579.1"/>
    <property type="molecule type" value="Genomic_DNA"/>
</dbReference>
<gene>
    <name evidence="3" type="ORF">NOO_LOCUS11959</name>
</gene>
<dbReference type="OrthoDB" id="5834955at2759"/>
<keyword evidence="1" id="KW-1133">Transmembrane helix</keyword>
<feature type="transmembrane region" description="Helical" evidence="1">
    <location>
        <begin position="24"/>
        <end position="41"/>
    </location>
</feature>
<feature type="non-terminal residue" evidence="3">
    <location>
        <position position="1"/>
    </location>
</feature>
<keyword evidence="1" id="KW-0812">Transmembrane</keyword>
<evidence type="ECO:0000259" key="2">
    <source>
        <dbReference type="Pfam" id="PF25096"/>
    </source>
</evidence>
<dbReference type="PANTHER" id="PTHR34493">
    <property type="entry name" value="PROTEIN CBG13422-RELATED"/>
    <property type="match status" value="1"/>
</dbReference>
<name>A0A3P7K8H4_ONCOC</name>
<evidence type="ECO:0000256" key="1">
    <source>
        <dbReference type="SAM" id="Phobius"/>
    </source>
</evidence>
<dbReference type="InterPro" id="IPR056710">
    <property type="entry name" value="DUF7808"/>
</dbReference>